<name>A0A261F317_9BIFI</name>
<dbReference type="GO" id="GO:0008652">
    <property type="term" value="P:amino acid biosynthetic process"/>
    <property type="evidence" value="ECO:0007669"/>
    <property type="project" value="UniProtKB-KW"/>
</dbReference>
<evidence type="ECO:0000259" key="13">
    <source>
        <dbReference type="Pfam" id="PF00793"/>
    </source>
</evidence>
<dbReference type="Proteomes" id="UP000216454">
    <property type="component" value="Unassembled WGS sequence"/>
</dbReference>
<evidence type="ECO:0000256" key="10">
    <source>
        <dbReference type="ARBA" id="ARBA00032193"/>
    </source>
</evidence>
<dbReference type="GO" id="GO:0009423">
    <property type="term" value="P:chorismate biosynthetic process"/>
    <property type="evidence" value="ECO:0007669"/>
    <property type="project" value="UniProtKB-UniPathway"/>
</dbReference>
<dbReference type="RefSeq" id="WP_094690617.1">
    <property type="nucleotide sequence ID" value="NZ_MWWQ01000004.1"/>
</dbReference>
<proteinExistence type="inferred from homology"/>
<organism evidence="14 15">
    <name type="scientific">Pseudoscardovia suis</name>
    <dbReference type="NCBI Taxonomy" id="987063"/>
    <lineage>
        <taxon>Bacteria</taxon>
        <taxon>Bacillati</taxon>
        <taxon>Actinomycetota</taxon>
        <taxon>Actinomycetes</taxon>
        <taxon>Bifidobacteriales</taxon>
        <taxon>Bifidobacteriaceae</taxon>
        <taxon>Pseudoscardovia</taxon>
    </lineage>
</organism>
<evidence type="ECO:0000256" key="3">
    <source>
        <dbReference type="ARBA" id="ARBA00007985"/>
    </source>
</evidence>
<reference evidence="14 15" key="1">
    <citation type="journal article" date="2017" name="BMC Genomics">
        <title>Comparative genomic and phylogenomic analyses of the Bifidobacteriaceae family.</title>
        <authorList>
            <person name="Lugli G.A."/>
            <person name="Milani C."/>
            <person name="Turroni F."/>
            <person name="Duranti S."/>
            <person name="Mancabelli L."/>
            <person name="Mangifesta M."/>
            <person name="Ferrario C."/>
            <person name="Modesto M."/>
            <person name="Mattarelli P."/>
            <person name="Jiri K."/>
            <person name="van Sinderen D."/>
            <person name="Ventura M."/>
        </authorList>
    </citation>
    <scope>NUCLEOTIDE SEQUENCE [LARGE SCALE GENOMIC DNA]</scope>
    <source>
        <strain evidence="14 15">DSM 24744</strain>
    </source>
</reference>
<feature type="compositionally biased region" description="Basic and acidic residues" evidence="12">
    <location>
        <begin position="61"/>
        <end position="72"/>
    </location>
</feature>
<feature type="region of interest" description="Disordered" evidence="12">
    <location>
        <begin position="1"/>
        <end position="86"/>
    </location>
</feature>
<dbReference type="InterPro" id="IPR013785">
    <property type="entry name" value="Aldolase_TIM"/>
</dbReference>
<evidence type="ECO:0000256" key="9">
    <source>
        <dbReference type="ARBA" id="ARBA00031349"/>
    </source>
</evidence>
<feature type="compositionally biased region" description="Polar residues" evidence="12">
    <location>
        <begin position="1"/>
        <end position="24"/>
    </location>
</feature>
<evidence type="ECO:0000256" key="7">
    <source>
        <dbReference type="ARBA" id="ARBA00023141"/>
    </source>
</evidence>
<dbReference type="AlphaFoldDB" id="A0A261F317"/>
<evidence type="ECO:0000256" key="11">
    <source>
        <dbReference type="ARBA" id="ARBA00047508"/>
    </source>
</evidence>
<evidence type="ECO:0000256" key="4">
    <source>
        <dbReference type="ARBA" id="ARBA00012694"/>
    </source>
</evidence>
<accession>A0A261F317</accession>
<evidence type="ECO:0000256" key="8">
    <source>
        <dbReference type="ARBA" id="ARBA00031111"/>
    </source>
</evidence>
<keyword evidence="7" id="KW-0057">Aromatic amino acid biosynthesis</keyword>
<feature type="domain" description="DAHP synthetase I/KDSA" evidence="13">
    <location>
        <begin position="163"/>
        <end position="463"/>
    </location>
</feature>
<gene>
    <name evidence="14" type="ORF">PSSU_0285</name>
</gene>
<keyword evidence="15" id="KW-1185">Reference proteome</keyword>
<dbReference type="EC" id="2.5.1.54" evidence="4"/>
<dbReference type="GO" id="GO:0005737">
    <property type="term" value="C:cytoplasm"/>
    <property type="evidence" value="ECO:0007669"/>
    <property type="project" value="TreeGrafter"/>
</dbReference>
<dbReference type="InterPro" id="IPR006219">
    <property type="entry name" value="DAHP_synth_1"/>
</dbReference>
<evidence type="ECO:0000313" key="14">
    <source>
        <dbReference type="EMBL" id="OZG53519.1"/>
    </source>
</evidence>
<evidence type="ECO:0000256" key="12">
    <source>
        <dbReference type="SAM" id="MobiDB-lite"/>
    </source>
</evidence>
<dbReference type="OrthoDB" id="9807331at2"/>
<dbReference type="UniPathway" id="UPA00053">
    <property type="reaction ID" value="UER00084"/>
</dbReference>
<evidence type="ECO:0000256" key="5">
    <source>
        <dbReference type="ARBA" id="ARBA00022605"/>
    </source>
</evidence>
<dbReference type="PANTHER" id="PTHR21225">
    <property type="entry name" value="PHOSPHO-2-DEHYDRO-3-DEOXYHEPTONATE ALDOLASE DAHP SYNTHETASE"/>
    <property type="match status" value="1"/>
</dbReference>
<comment type="pathway">
    <text evidence="2">Metabolic intermediate biosynthesis; chorismate biosynthesis; chorismate from D-erythrose 4-phosphate and phosphoenolpyruvate: step 1/7.</text>
</comment>
<comment type="catalytic activity">
    <reaction evidence="11">
        <text>D-erythrose 4-phosphate + phosphoenolpyruvate + H2O = 7-phospho-2-dehydro-3-deoxy-D-arabino-heptonate + phosphate</text>
        <dbReference type="Rhea" id="RHEA:14717"/>
        <dbReference type="ChEBI" id="CHEBI:15377"/>
        <dbReference type="ChEBI" id="CHEBI:16897"/>
        <dbReference type="ChEBI" id="CHEBI:43474"/>
        <dbReference type="ChEBI" id="CHEBI:58394"/>
        <dbReference type="ChEBI" id="CHEBI:58702"/>
        <dbReference type="EC" id="2.5.1.54"/>
    </reaction>
</comment>
<comment type="similarity">
    <text evidence="3">Belongs to the class-I DAHP synthase family.</text>
</comment>
<evidence type="ECO:0000256" key="2">
    <source>
        <dbReference type="ARBA" id="ARBA00004688"/>
    </source>
</evidence>
<dbReference type="NCBIfam" id="NF009395">
    <property type="entry name" value="PRK12755.1"/>
    <property type="match status" value="1"/>
</dbReference>
<dbReference type="GO" id="GO:0003849">
    <property type="term" value="F:3-deoxy-7-phosphoheptulonate synthase activity"/>
    <property type="evidence" value="ECO:0007669"/>
    <property type="project" value="UniProtKB-EC"/>
</dbReference>
<sequence length="481" mass="52354">MSEITQAGNTQDGKNQGEVTQGKVSQDEIAQREITQREITQGEVSRTEAAHNANGSIQRSQDSEQRIFESRDSASQTGTTRTASVLADSAYTHEAKRVRRIIAQGGNPNEYLKENAWEHKVGIDPIINRRVFELDPLPSPAQVLGELPLTPADRELVIESRDELRDVLHGRDDRLLVIVGPCSVHDPAAALDYAQRLSKVRAELEDDLLIIMRVYFEKPRTTIGWKGLINDPDLDGTNNVKKGLLLARKTLLDVLGTGVAAATEFLEPTSPQYISDAITWGAIGARNTESQVHRQLASGMSMPIGFKNATDGSVKAALDGCITAAQRHTFFGINHEGRAAAVETLGNENCHVVLRGSSHGPNYSAQDVAAAMMQIRSVMPPDSACAHGLIIDCSHGNSGKDEIRQAQVVRDVAARLAQGESGITGVMMESFIEGGNQKPAPLNQLIYGKSVTDRCIAWPETDVLLHELAAAVRARRARDRR</sequence>
<feature type="compositionally biased region" description="Basic and acidic residues" evidence="12">
    <location>
        <begin position="25"/>
        <end position="36"/>
    </location>
</feature>
<dbReference type="EMBL" id="MWWQ01000004">
    <property type="protein sequence ID" value="OZG53519.1"/>
    <property type="molecule type" value="Genomic_DNA"/>
</dbReference>
<evidence type="ECO:0000256" key="6">
    <source>
        <dbReference type="ARBA" id="ARBA00022679"/>
    </source>
</evidence>
<evidence type="ECO:0000256" key="1">
    <source>
        <dbReference type="ARBA" id="ARBA00003726"/>
    </source>
</evidence>
<keyword evidence="6" id="KW-0808">Transferase</keyword>
<dbReference type="InterPro" id="IPR006218">
    <property type="entry name" value="DAHP1/KDSA"/>
</dbReference>
<keyword evidence="5" id="KW-0028">Amino-acid biosynthesis</keyword>
<protein>
    <recommendedName>
        <fullName evidence="4">3-deoxy-7-phosphoheptulonate synthase</fullName>
        <ecNumber evidence="4">2.5.1.54</ecNumber>
    </recommendedName>
    <alternativeName>
        <fullName evidence="10">3-deoxy-D-arabino-heptulosonate 7-phosphate synthase</fullName>
    </alternativeName>
    <alternativeName>
        <fullName evidence="9">DAHP synthase</fullName>
    </alternativeName>
    <alternativeName>
        <fullName evidence="8">Phospho-2-keto-3-deoxyheptonate aldolase</fullName>
    </alternativeName>
</protein>
<dbReference type="FunFam" id="3.20.20.70:FF:000005">
    <property type="entry name" value="Phospho-2-dehydro-3-deoxyheptonate aldolase"/>
    <property type="match status" value="1"/>
</dbReference>
<dbReference type="PANTHER" id="PTHR21225:SF12">
    <property type="entry name" value="PHOSPHO-2-DEHYDRO-3-DEOXYHEPTONATE ALDOLASE, TYROSINE-INHIBITED"/>
    <property type="match status" value="1"/>
</dbReference>
<comment type="caution">
    <text evidence="14">The sequence shown here is derived from an EMBL/GenBank/DDBJ whole genome shotgun (WGS) entry which is preliminary data.</text>
</comment>
<dbReference type="SUPFAM" id="SSF51569">
    <property type="entry name" value="Aldolase"/>
    <property type="match status" value="1"/>
</dbReference>
<evidence type="ECO:0000313" key="15">
    <source>
        <dbReference type="Proteomes" id="UP000216454"/>
    </source>
</evidence>
<comment type="function">
    <text evidence="1">Stereospecific condensation of phosphoenolpyruvate (PEP) and D-erythrose-4-phosphate (E4P) giving rise to 3-deoxy-D-arabino-heptulosonate-7-phosphate (DAHP).</text>
</comment>
<dbReference type="NCBIfam" id="TIGR00034">
    <property type="entry name" value="aroFGH"/>
    <property type="match status" value="1"/>
</dbReference>
<dbReference type="Pfam" id="PF00793">
    <property type="entry name" value="DAHP_synth_1"/>
    <property type="match status" value="1"/>
</dbReference>
<dbReference type="GO" id="GO:0009073">
    <property type="term" value="P:aromatic amino acid family biosynthetic process"/>
    <property type="evidence" value="ECO:0007669"/>
    <property type="project" value="UniProtKB-KW"/>
</dbReference>
<dbReference type="Gene3D" id="3.20.20.70">
    <property type="entry name" value="Aldolase class I"/>
    <property type="match status" value="1"/>
</dbReference>
<feature type="compositionally biased region" description="Polar residues" evidence="12">
    <location>
        <begin position="73"/>
        <end position="83"/>
    </location>
</feature>